<protein>
    <submittedName>
        <fullName evidence="1">Uncharacterized protein</fullName>
    </submittedName>
</protein>
<evidence type="ECO:0000313" key="1">
    <source>
        <dbReference type="EMBL" id="MCY1007138.1"/>
    </source>
</evidence>
<dbReference type="SUPFAM" id="SSF82171">
    <property type="entry name" value="DPP6 N-terminal domain-like"/>
    <property type="match status" value="1"/>
</dbReference>
<proteinExistence type="predicted"/>
<dbReference type="AlphaFoldDB" id="A0A9X3IYR1"/>
<dbReference type="RefSeq" id="WP_267769720.1">
    <property type="nucleotide sequence ID" value="NZ_JAPNKE010000002.1"/>
</dbReference>
<comment type="caution">
    <text evidence="1">The sequence shown here is derived from an EMBL/GenBank/DDBJ whole genome shotgun (WGS) entry which is preliminary data.</text>
</comment>
<name>A0A9X3IYR1_9BACT</name>
<accession>A0A9X3IYR1</accession>
<dbReference type="Proteomes" id="UP001150924">
    <property type="component" value="Unassembled WGS sequence"/>
</dbReference>
<keyword evidence="2" id="KW-1185">Reference proteome</keyword>
<sequence length="647" mass="67434">MPKASVTFTLAVRDAAWLKGIKKGDSTDTAAYAAPARRLGAAFTADGARVVVGWDSGAVEAHEVTQKRGRTALGKPVWAAQHLGLLSFTLLAEDVLVTAGRTELRAHRDGEPVGEVSLETDARVTALAADGTRALIGFADGSVAAWQPGGALVRLGGLDGPIVGLAAIARDTVAAATAGAAAVLRGGVIARTLPSTDGPITALARGTSAGAFVWGTAAGAVVWADASGEVTRKQQLQVQQDSHLGLLHRDGRGNLLSLARRGKQLFVTTLEPTGLRFAGPAAEVDDFSSAPATDGLVARVNDNQLMYLGQDAAVRFTQELPKGAVRAAHMSPPSYEPRVTRDGSALILGLSDQRAAELRSTTGAVLARADNFSGYFAGALALGQDAALVWFRGDAFRFTAAGSEPLPLKVLDAAPIERTGGAFVLVRTEDDTGRLIELDAAGREVAEIATIAADDVGSTSGLFVSEDGSLFKASVYDSTRGEHVPRCWLREGATFRASPAPWTGHDWPCISPDGRRAAWQSGDAWLVHDTHDGRELARIPLKDAWLGEFDGAGRLVLKSQGRLHWFDADGQPLAEVALPGKERVTPPVTRLLALGGKLVVLAVTPLGAFALGAKGDPAPLAHPAALAATHSLVAVGRGWPLEVADLH</sequence>
<reference evidence="1" key="1">
    <citation type="submission" date="2022-11" db="EMBL/GenBank/DDBJ databases">
        <title>Minimal conservation of predation-associated metabolite biosynthetic gene clusters underscores biosynthetic potential of Myxococcota including descriptions for ten novel species: Archangium lansinium sp. nov., Myxococcus landrumus sp. nov., Nannocystis bai.</title>
        <authorList>
            <person name="Ahearne A."/>
            <person name="Stevens C."/>
            <person name="Phillips K."/>
        </authorList>
    </citation>
    <scope>NUCLEOTIDE SEQUENCE</scope>
    <source>
        <strain evidence="1">Na p29</strain>
    </source>
</reference>
<evidence type="ECO:0000313" key="2">
    <source>
        <dbReference type="Proteomes" id="UP001150924"/>
    </source>
</evidence>
<gene>
    <name evidence="1" type="ORF">OV079_16560</name>
</gene>
<organism evidence="1 2">
    <name type="scientific">Nannocystis pusilla</name>
    <dbReference type="NCBI Taxonomy" id="889268"/>
    <lineage>
        <taxon>Bacteria</taxon>
        <taxon>Pseudomonadati</taxon>
        <taxon>Myxococcota</taxon>
        <taxon>Polyangia</taxon>
        <taxon>Nannocystales</taxon>
        <taxon>Nannocystaceae</taxon>
        <taxon>Nannocystis</taxon>
    </lineage>
</organism>
<dbReference type="EMBL" id="JAPNKE010000002">
    <property type="protein sequence ID" value="MCY1007138.1"/>
    <property type="molecule type" value="Genomic_DNA"/>
</dbReference>